<name>A0A1L7CYL0_9CORY</name>
<dbReference type="GO" id="GO:0000105">
    <property type="term" value="P:L-histidine biosynthetic process"/>
    <property type="evidence" value="ECO:0007669"/>
    <property type="project" value="UniProtKB-UniRule"/>
</dbReference>
<evidence type="ECO:0000313" key="15">
    <source>
        <dbReference type="Proteomes" id="UP000185469"/>
    </source>
</evidence>
<keyword evidence="11" id="KW-0963">Cytoplasm</keyword>
<keyword evidence="7 11" id="KW-0456">Lyase</keyword>
<evidence type="ECO:0000259" key="13">
    <source>
        <dbReference type="Pfam" id="PF00117"/>
    </source>
</evidence>
<gene>
    <name evidence="11" type="primary">hisH</name>
    <name evidence="14" type="ORF">CSPHI_07515</name>
</gene>
<dbReference type="PROSITE" id="PS51273">
    <property type="entry name" value="GATASE_TYPE_1"/>
    <property type="match status" value="1"/>
</dbReference>
<keyword evidence="15" id="KW-1185">Reference proteome</keyword>
<keyword evidence="6 11" id="KW-0368">Histidine biosynthesis</keyword>
<dbReference type="RefSeq" id="WP_075692167.1">
    <property type="nucleotide sequence ID" value="NZ_CP009248.1"/>
</dbReference>
<evidence type="ECO:0000256" key="8">
    <source>
        <dbReference type="ARBA" id="ARBA00025299"/>
    </source>
</evidence>
<protein>
    <recommendedName>
        <fullName evidence="11">Imidazole glycerol phosphate synthase subunit HisH</fullName>
        <ecNumber evidence="11">4.3.2.10</ecNumber>
    </recommendedName>
    <alternativeName>
        <fullName evidence="11">IGP synthase glutaminase subunit</fullName>
        <ecNumber evidence="11">3.5.1.2</ecNumber>
    </alternativeName>
    <alternativeName>
        <fullName evidence="11">IGP synthase subunit HisH</fullName>
    </alternativeName>
    <alternativeName>
        <fullName evidence="11">ImGP synthase subunit HisH</fullName>
        <shortName evidence="11">IGPS subunit HisH</shortName>
    </alternativeName>
</protein>
<proteinExistence type="inferred from homology"/>
<dbReference type="STRING" id="1437874.CSPHI_07515"/>
<dbReference type="InterPro" id="IPR010139">
    <property type="entry name" value="Imidazole-glycPsynth_HisH"/>
</dbReference>
<dbReference type="Pfam" id="PF00117">
    <property type="entry name" value="GATase"/>
    <property type="match status" value="1"/>
</dbReference>
<comment type="catalytic activity">
    <reaction evidence="10 11">
        <text>L-glutamine + H2O = L-glutamate + NH4(+)</text>
        <dbReference type="Rhea" id="RHEA:15889"/>
        <dbReference type="ChEBI" id="CHEBI:15377"/>
        <dbReference type="ChEBI" id="CHEBI:28938"/>
        <dbReference type="ChEBI" id="CHEBI:29985"/>
        <dbReference type="ChEBI" id="CHEBI:58359"/>
        <dbReference type="EC" id="3.5.1.2"/>
    </reaction>
</comment>
<accession>A0A1L7CYL0</accession>
<comment type="subunit">
    <text evidence="2 11">Heterodimer of HisH and HisF.</text>
</comment>
<keyword evidence="3 11" id="KW-0028">Amino-acid biosynthesis</keyword>
<dbReference type="GO" id="GO:0004359">
    <property type="term" value="F:glutaminase activity"/>
    <property type="evidence" value="ECO:0007669"/>
    <property type="project" value="UniProtKB-EC"/>
</dbReference>
<dbReference type="PANTHER" id="PTHR42701:SF1">
    <property type="entry name" value="IMIDAZOLE GLYCEROL PHOSPHATE SYNTHASE SUBUNIT HISH"/>
    <property type="match status" value="1"/>
</dbReference>
<evidence type="ECO:0000256" key="11">
    <source>
        <dbReference type="HAMAP-Rule" id="MF_00278"/>
    </source>
</evidence>
<dbReference type="UniPathway" id="UPA00031">
    <property type="reaction ID" value="UER00010"/>
</dbReference>
<evidence type="ECO:0000313" key="14">
    <source>
        <dbReference type="EMBL" id="APT90912.1"/>
    </source>
</evidence>
<comment type="pathway">
    <text evidence="1 11">Amino-acid biosynthesis; L-histidine biosynthesis; L-histidine from 5-phospho-alpha-D-ribose 1-diphosphate: step 5/9.</text>
</comment>
<dbReference type="PIRSF" id="PIRSF000495">
    <property type="entry name" value="Amidotransf_hisH"/>
    <property type="match status" value="1"/>
</dbReference>
<evidence type="ECO:0000256" key="7">
    <source>
        <dbReference type="ARBA" id="ARBA00023239"/>
    </source>
</evidence>
<evidence type="ECO:0000256" key="6">
    <source>
        <dbReference type="ARBA" id="ARBA00023102"/>
    </source>
</evidence>
<evidence type="ECO:0000256" key="9">
    <source>
        <dbReference type="ARBA" id="ARBA00047838"/>
    </source>
</evidence>
<dbReference type="CDD" id="cd01748">
    <property type="entry name" value="GATase1_IGP_Synthase"/>
    <property type="match status" value="1"/>
</dbReference>
<dbReference type="Gene3D" id="3.40.50.880">
    <property type="match status" value="1"/>
</dbReference>
<evidence type="ECO:0000256" key="5">
    <source>
        <dbReference type="ARBA" id="ARBA00022962"/>
    </source>
</evidence>
<dbReference type="PANTHER" id="PTHR42701">
    <property type="entry name" value="IMIDAZOLE GLYCEROL PHOSPHATE SYNTHASE SUBUNIT HISH"/>
    <property type="match status" value="1"/>
</dbReference>
<dbReference type="OrthoDB" id="9807137at2"/>
<dbReference type="EC" id="3.5.1.2" evidence="11"/>
<comment type="subcellular location">
    <subcellularLocation>
        <location evidence="11">Cytoplasm</location>
    </subcellularLocation>
</comment>
<dbReference type="HAMAP" id="MF_00278">
    <property type="entry name" value="HisH"/>
    <property type="match status" value="1"/>
</dbReference>
<feature type="domain" description="Glutamine amidotransferase" evidence="13">
    <location>
        <begin position="6"/>
        <end position="226"/>
    </location>
</feature>
<dbReference type="GO" id="GO:0005737">
    <property type="term" value="C:cytoplasm"/>
    <property type="evidence" value="ECO:0007669"/>
    <property type="project" value="UniProtKB-SubCell"/>
</dbReference>
<feature type="active site" description="Nucleophile" evidence="11 12">
    <location>
        <position position="81"/>
    </location>
</feature>
<evidence type="ECO:0000256" key="3">
    <source>
        <dbReference type="ARBA" id="ARBA00022605"/>
    </source>
</evidence>
<keyword evidence="4 11" id="KW-0378">Hydrolase</keyword>
<evidence type="ECO:0000256" key="12">
    <source>
        <dbReference type="PIRSR" id="PIRSR000495-1"/>
    </source>
</evidence>
<organism evidence="14 15">
    <name type="scientific">Corynebacterium sphenisci DSM 44792</name>
    <dbReference type="NCBI Taxonomy" id="1437874"/>
    <lineage>
        <taxon>Bacteria</taxon>
        <taxon>Bacillati</taxon>
        <taxon>Actinomycetota</taxon>
        <taxon>Actinomycetes</taxon>
        <taxon>Mycobacteriales</taxon>
        <taxon>Corynebacteriaceae</taxon>
        <taxon>Corynebacterium</taxon>
    </lineage>
</organism>
<dbReference type="Proteomes" id="UP000185469">
    <property type="component" value="Chromosome"/>
</dbReference>
<dbReference type="SUPFAM" id="SSF52317">
    <property type="entry name" value="Class I glutamine amidotransferase-like"/>
    <property type="match status" value="1"/>
</dbReference>
<evidence type="ECO:0000256" key="4">
    <source>
        <dbReference type="ARBA" id="ARBA00022801"/>
    </source>
</evidence>
<evidence type="ECO:0000256" key="10">
    <source>
        <dbReference type="ARBA" id="ARBA00049534"/>
    </source>
</evidence>
<keyword evidence="5 11" id="KW-0315">Glutamine amidotransferase</keyword>
<comment type="catalytic activity">
    <reaction evidence="9 11">
        <text>5-[(5-phospho-1-deoxy-D-ribulos-1-ylimino)methylamino]-1-(5-phospho-beta-D-ribosyl)imidazole-4-carboxamide + L-glutamine = D-erythro-1-(imidazol-4-yl)glycerol 3-phosphate + 5-amino-1-(5-phospho-beta-D-ribosyl)imidazole-4-carboxamide + L-glutamate + H(+)</text>
        <dbReference type="Rhea" id="RHEA:24793"/>
        <dbReference type="ChEBI" id="CHEBI:15378"/>
        <dbReference type="ChEBI" id="CHEBI:29985"/>
        <dbReference type="ChEBI" id="CHEBI:58278"/>
        <dbReference type="ChEBI" id="CHEBI:58359"/>
        <dbReference type="ChEBI" id="CHEBI:58475"/>
        <dbReference type="ChEBI" id="CHEBI:58525"/>
        <dbReference type="EC" id="4.3.2.10"/>
    </reaction>
</comment>
<dbReference type="GO" id="GO:0000107">
    <property type="term" value="F:imidazoleglycerol-phosphate synthase activity"/>
    <property type="evidence" value="ECO:0007669"/>
    <property type="project" value="UniProtKB-UniRule"/>
</dbReference>
<sequence length="230" mass="23968">MTTVALLDYGSGNLRSAERAIAATGAETIVTADPGTVLAADGLVVPGVGAFAACMEGLRAVNGPRLIGSRLAGGRPVLGICVGMQVLFDRGVEFAEGIHAPEAADEAGEAAPQAVGAPGCGEWPGTVERLDAAVLPHMGWNTVEVALGSRLFAGLDPNERYYFVHSYAARRWELTDTGRIAAPLVHWAEHDGCRFVAAVENGPLWATQFHPEKSGAAGAALLRNWVATLD</sequence>
<dbReference type="AlphaFoldDB" id="A0A1L7CYL0"/>
<feature type="active site" evidence="11 12">
    <location>
        <position position="212"/>
    </location>
</feature>
<dbReference type="GO" id="GO:0016829">
    <property type="term" value="F:lyase activity"/>
    <property type="evidence" value="ECO:0007669"/>
    <property type="project" value="UniProtKB-KW"/>
</dbReference>
<feature type="active site" evidence="11 12">
    <location>
        <position position="210"/>
    </location>
</feature>
<dbReference type="EMBL" id="CP009248">
    <property type="protein sequence ID" value="APT90912.1"/>
    <property type="molecule type" value="Genomic_DNA"/>
</dbReference>
<evidence type="ECO:0000256" key="2">
    <source>
        <dbReference type="ARBA" id="ARBA00011152"/>
    </source>
</evidence>
<dbReference type="EC" id="4.3.2.10" evidence="11"/>
<dbReference type="InterPro" id="IPR029062">
    <property type="entry name" value="Class_I_gatase-like"/>
</dbReference>
<reference evidence="14 15" key="1">
    <citation type="submission" date="2014-08" db="EMBL/GenBank/DDBJ databases">
        <title>Complete genome sequence of Corynebacterium sphenisci CECT 5990(T) (=DSM 44792(T)), isolated from healthy wild penguins.</title>
        <authorList>
            <person name="Ruckert C."/>
            <person name="Albersmeier A."/>
            <person name="Winkler A."/>
            <person name="Kalinowski J."/>
        </authorList>
    </citation>
    <scope>NUCLEOTIDE SEQUENCE [LARGE SCALE GENOMIC DNA]</scope>
    <source>
        <strain evidence="14 15">DSM 44792</strain>
    </source>
</reference>
<dbReference type="InterPro" id="IPR017926">
    <property type="entry name" value="GATASE"/>
</dbReference>
<dbReference type="KEGG" id="csph:CSPHI_07515"/>
<comment type="function">
    <text evidence="8 11">IGPS catalyzes the conversion of PRFAR and glutamine to IGP, AICAR and glutamate. The HisH subunit catalyzes the hydrolysis of glutamine to glutamate and ammonia as part of the synthesis of IGP and AICAR. The resulting ammonia molecule is channeled to the active site of HisF.</text>
</comment>
<evidence type="ECO:0000256" key="1">
    <source>
        <dbReference type="ARBA" id="ARBA00005091"/>
    </source>
</evidence>